<keyword evidence="1" id="KW-0812">Transmembrane</keyword>
<comment type="caution">
    <text evidence="3">The sequence shown here is derived from an EMBL/GenBank/DDBJ whole genome shotgun (WGS) entry which is preliminary data.</text>
</comment>
<evidence type="ECO:0000313" key="4">
    <source>
        <dbReference type="Proteomes" id="UP000535838"/>
    </source>
</evidence>
<accession>A0A841T4K3</accession>
<dbReference type="InterPro" id="IPR051158">
    <property type="entry name" value="Metallophosphoesterase_sf"/>
</dbReference>
<proteinExistence type="predicted"/>
<dbReference type="PANTHER" id="PTHR31302:SF0">
    <property type="entry name" value="TRANSMEMBRANE PROTEIN WITH METALLOPHOSPHOESTERASE DOMAIN"/>
    <property type="match status" value="1"/>
</dbReference>
<evidence type="ECO:0000256" key="1">
    <source>
        <dbReference type="SAM" id="Phobius"/>
    </source>
</evidence>
<feature type="domain" description="Calcineurin-like phosphoesterase" evidence="2">
    <location>
        <begin position="155"/>
        <end position="322"/>
    </location>
</feature>
<evidence type="ECO:0000313" key="3">
    <source>
        <dbReference type="EMBL" id="MBB6637010.1"/>
    </source>
</evidence>
<dbReference type="Pfam" id="PF00149">
    <property type="entry name" value="Metallophos"/>
    <property type="match status" value="1"/>
</dbReference>
<protein>
    <submittedName>
        <fullName evidence="3">Metallophosphoesterase</fullName>
    </submittedName>
</protein>
<dbReference type="InterPro" id="IPR029052">
    <property type="entry name" value="Metallo-depent_PP-like"/>
</dbReference>
<dbReference type="SUPFAM" id="SSF56300">
    <property type="entry name" value="Metallo-dependent phosphatases"/>
    <property type="match status" value="1"/>
</dbReference>
<dbReference type="AlphaFoldDB" id="A0A841T4K3"/>
<dbReference type="RefSeq" id="WP_185122201.1">
    <property type="nucleotide sequence ID" value="NZ_JACJVQ010000019.1"/>
</dbReference>
<reference evidence="3 4" key="1">
    <citation type="submission" date="2020-08" db="EMBL/GenBank/DDBJ databases">
        <title>Cohnella phylogeny.</title>
        <authorList>
            <person name="Dunlap C."/>
        </authorList>
    </citation>
    <scope>NUCLEOTIDE SEQUENCE [LARGE SCALE GENOMIC DNA]</scope>
    <source>
        <strain evidence="3 4">DSM 25241</strain>
    </source>
</reference>
<feature type="transmembrane region" description="Helical" evidence="1">
    <location>
        <begin position="40"/>
        <end position="57"/>
    </location>
</feature>
<dbReference type="Gene3D" id="3.60.21.10">
    <property type="match status" value="1"/>
</dbReference>
<feature type="transmembrane region" description="Helical" evidence="1">
    <location>
        <begin position="109"/>
        <end position="132"/>
    </location>
</feature>
<dbReference type="EMBL" id="JACJVQ010000019">
    <property type="protein sequence ID" value="MBB6637010.1"/>
    <property type="molecule type" value="Genomic_DNA"/>
</dbReference>
<dbReference type="CDD" id="cd07385">
    <property type="entry name" value="MPP_YkuE_C"/>
    <property type="match status" value="1"/>
</dbReference>
<gene>
    <name evidence="3" type="ORF">H7B67_23015</name>
</gene>
<dbReference type="Proteomes" id="UP000535838">
    <property type="component" value="Unassembled WGS sequence"/>
</dbReference>
<keyword evidence="1" id="KW-1133">Transmembrane helix</keyword>
<organism evidence="3 4">
    <name type="scientific">Cohnella thailandensis</name>
    <dbReference type="NCBI Taxonomy" id="557557"/>
    <lineage>
        <taxon>Bacteria</taxon>
        <taxon>Bacillati</taxon>
        <taxon>Bacillota</taxon>
        <taxon>Bacilli</taxon>
        <taxon>Bacillales</taxon>
        <taxon>Paenibacillaceae</taxon>
        <taxon>Cohnella</taxon>
    </lineage>
</organism>
<dbReference type="PANTHER" id="PTHR31302">
    <property type="entry name" value="TRANSMEMBRANE PROTEIN WITH METALLOPHOSPHOESTERASE DOMAIN-RELATED"/>
    <property type="match status" value="1"/>
</dbReference>
<keyword evidence="1" id="KW-0472">Membrane</keyword>
<sequence>MNRRVLMTFLPILLLYSALSFYIIWNGSLYLAEIWPDYPVAWYWGVAAVIAFSYFLGRSKFKPRPLSRFLKVIGSYYFAVFEYAILLSIIADLLALVGLLLGIPASEYILVAGTVAAALLVILLAVGSWNAWVPIVRRYQVSVDKKAGDLAKLELVVASDLHLGNLVGNRHLDRLINVVNPIEPDLILLAGDVMDEDIEPIVRNRNDERLARLRARYGTFAVLGNHEYYGGHVDEFVGRMKASGIPVLQDETALVAEGRIQIAGRKDKTAESMNPSGRLSMKELVEGLNPDLPIIAMDHQPYQYAAAAEAGVDILVSGHTHRGQFAPNHWITRRLFELDWGYLIKGSMHAFVSSGFGTWGPPIRLASRSEIIHITVSFKGD</sequence>
<feature type="transmembrane region" description="Helical" evidence="1">
    <location>
        <begin position="78"/>
        <end position="103"/>
    </location>
</feature>
<name>A0A841T4K3_9BACL</name>
<keyword evidence="4" id="KW-1185">Reference proteome</keyword>
<evidence type="ECO:0000259" key="2">
    <source>
        <dbReference type="Pfam" id="PF00149"/>
    </source>
</evidence>
<dbReference type="InterPro" id="IPR004843">
    <property type="entry name" value="Calcineurin-like_PHP"/>
</dbReference>
<dbReference type="GO" id="GO:0016787">
    <property type="term" value="F:hydrolase activity"/>
    <property type="evidence" value="ECO:0007669"/>
    <property type="project" value="InterPro"/>
</dbReference>